<dbReference type="PANTHER" id="PTHR35889">
    <property type="entry name" value="CYCLOINULO-OLIGOSACCHARIDE FRUCTANOTRANSFERASE-RELATED"/>
    <property type="match status" value="1"/>
</dbReference>
<dbReference type="PANTHER" id="PTHR35889:SF3">
    <property type="entry name" value="F-BOX DOMAIN-CONTAINING PROTEIN"/>
    <property type="match status" value="1"/>
</dbReference>
<dbReference type="Pfam" id="PF07635">
    <property type="entry name" value="PSCyt1"/>
    <property type="match status" value="1"/>
</dbReference>
<evidence type="ECO:0000313" key="6">
    <source>
        <dbReference type="Proteomes" id="UP000187735"/>
    </source>
</evidence>
<dbReference type="STRING" id="1891926.Fuma_04633"/>
<reference evidence="5 6" key="1">
    <citation type="journal article" date="2016" name="Front. Microbiol.">
        <title>Fuerstia marisgermanicae gen. nov., sp. nov., an Unusual Member of the Phylum Planctomycetes from the German Wadden Sea.</title>
        <authorList>
            <person name="Kohn T."/>
            <person name="Heuer A."/>
            <person name="Jogler M."/>
            <person name="Vollmers J."/>
            <person name="Boedeker C."/>
            <person name="Bunk B."/>
            <person name="Rast P."/>
            <person name="Borchert D."/>
            <person name="Glockner I."/>
            <person name="Freese H.M."/>
            <person name="Klenk H.P."/>
            <person name="Overmann J."/>
            <person name="Kaster A.K."/>
            <person name="Rohde M."/>
            <person name="Wiegand S."/>
            <person name="Jogler C."/>
        </authorList>
    </citation>
    <scope>NUCLEOTIDE SEQUENCE [LARGE SCALE GENOMIC DNA]</scope>
    <source>
        <strain evidence="5 6">NH11</strain>
    </source>
</reference>
<feature type="domain" description="Cytochrome C Planctomycete-type" evidence="4">
    <location>
        <begin position="40"/>
        <end position="99"/>
    </location>
</feature>
<dbReference type="Pfam" id="PF07583">
    <property type="entry name" value="PSCyt2"/>
    <property type="match status" value="1"/>
</dbReference>
<keyword evidence="6" id="KW-1185">Reference proteome</keyword>
<evidence type="ECO:0000259" key="4">
    <source>
        <dbReference type="Pfam" id="PF07635"/>
    </source>
</evidence>
<dbReference type="InterPro" id="IPR011429">
    <property type="entry name" value="Cyt_c_Planctomycete-type"/>
</dbReference>
<name>A0A1P8WLQ7_9PLAN</name>
<gene>
    <name evidence="5" type="ORF">Fuma_04633</name>
</gene>
<feature type="domain" description="DUF1553" evidence="3">
    <location>
        <begin position="537"/>
        <end position="793"/>
    </location>
</feature>
<evidence type="ECO:0000256" key="1">
    <source>
        <dbReference type="SAM" id="MobiDB-lite"/>
    </source>
</evidence>
<dbReference type="InterPro" id="IPR011444">
    <property type="entry name" value="DUF1549"/>
</dbReference>
<dbReference type="AlphaFoldDB" id="A0A1P8WLQ7"/>
<dbReference type="EMBL" id="CP017641">
    <property type="protein sequence ID" value="APZ94981.1"/>
    <property type="molecule type" value="Genomic_DNA"/>
</dbReference>
<evidence type="ECO:0000259" key="3">
    <source>
        <dbReference type="Pfam" id="PF07587"/>
    </source>
</evidence>
<feature type="region of interest" description="Disordered" evidence="1">
    <location>
        <begin position="122"/>
        <end position="141"/>
    </location>
</feature>
<dbReference type="Pfam" id="PF07587">
    <property type="entry name" value="PSD1"/>
    <property type="match status" value="1"/>
</dbReference>
<evidence type="ECO:0000313" key="5">
    <source>
        <dbReference type="EMBL" id="APZ94981.1"/>
    </source>
</evidence>
<dbReference type="Proteomes" id="UP000187735">
    <property type="component" value="Chromosome"/>
</dbReference>
<proteinExistence type="predicted"/>
<dbReference type="RefSeq" id="WP_077026206.1">
    <property type="nucleotide sequence ID" value="NZ_CP017641.1"/>
</dbReference>
<dbReference type="InterPro" id="IPR022655">
    <property type="entry name" value="DUF1553"/>
</dbReference>
<organism evidence="5 6">
    <name type="scientific">Fuerstiella marisgermanici</name>
    <dbReference type="NCBI Taxonomy" id="1891926"/>
    <lineage>
        <taxon>Bacteria</taxon>
        <taxon>Pseudomonadati</taxon>
        <taxon>Planctomycetota</taxon>
        <taxon>Planctomycetia</taxon>
        <taxon>Planctomycetales</taxon>
        <taxon>Planctomycetaceae</taxon>
        <taxon>Fuerstiella</taxon>
    </lineage>
</organism>
<accession>A0A1P8WLQ7</accession>
<dbReference type="OrthoDB" id="127107at2"/>
<evidence type="ECO:0000259" key="2">
    <source>
        <dbReference type="Pfam" id="PF07583"/>
    </source>
</evidence>
<feature type="domain" description="DUF1549" evidence="2">
    <location>
        <begin position="167"/>
        <end position="377"/>
    </location>
</feature>
<sequence length="830" mass="91845">MPCLLAAAACLSPSSRAEDLPAHQVEFFEKSVRPLLAARCYSCHAVKTGKAEGGLTLDSRAGWQTGGESGPAIVPADVDASLLISAVRYVDADLQMPPDKALPKEAVAVLERWVKMGAPDPREKVMTDTAASPAPSDPVAGREHWAFQPLEQTDIPKVQNSDWPRSEIDYFVLAELEATKLSPATDTDRRTLLRRTCFQLTGLPPTAEQTATFLREDNAAAFDALVGELLASPQFGERWGRHWLDLARYADSNGLDENFLFREAWRYRNWVIAAANNDMPYDEFLRQQIAGDLLPFDSIEQRDQQRVAAGFLVMGPKVLLGNDANERIMDVADEQLDTIGKTVLGQTLGCARCHDHKFDPVPTADYYAMAGIFTSTHVMEQRYMLGQQRVMEQLVGLGPDGENVDNDYEAFWREKAQREEHLKHARETLKLLKAGKLDALTAFVKEHGKAIAKSVMDEALSIDERIKLQEAYVAEADAAAKPRKIPPRAMIPADSKSPKDEAIRIAGQFNRPGDTVPRGVLQVVSDHGIEIPDGQSGRLQLADWLCDVDNGAGRLAARVYANRVWRHLIGRGLVRTVDNFGRTGEEPSHPQLLDYLATKLIESGWSTKALIREIVLSRTFALSSEHNEAAHAVDPDNQLLWRAHRRRLTPEALRDAMLSAAGTLDLTPMDSTVSYLGDQATAVGANTNRRRTDFPCRSVYLPVIRNDLPEVFDAFDFADPHATTGMRPETMVATQGLFILNDASVMDAAEATSRRILTEVSPQDLERIVDLMFAWIVNDTPTAAERGSLVEFLRSTTEELKHAGEKEPAVRALAIACHALFASSRFQILE</sequence>
<protein>
    <submittedName>
        <fullName evidence="5">Planctomycete cytochrome C</fullName>
    </submittedName>
</protein>
<dbReference type="KEGG" id="fmr:Fuma_04633"/>